<dbReference type="EMBL" id="LR130779">
    <property type="protein sequence ID" value="VDN61383.1"/>
    <property type="molecule type" value="Genomic_DNA"/>
</dbReference>
<dbReference type="CDD" id="cd00158">
    <property type="entry name" value="RHOD"/>
    <property type="match status" value="1"/>
</dbReference>
<dbReference type="PROSITE" id="PS50206">
    <property type="entry name" value="RHODANESE_3"/>
    <property type="match status" value="1"/>
</dbReference>
<dbReference type="SMART" id="SM00450">
    <property type="entry name" value="RHOD"/>
    <property type="match status" value="1"/>
</dbReference>
<dbReference type="AlphaFoldDB" id="A0A653AYB1"/>
<dbReference type="PANTHER" id="PTHR44086">
    <property type="entry name" value="THIOSULFATE SULFURTRANSFERASE RDL2, MITOCHONDRIAL-RELATED"/>
    <property type="match status" value="1"/>
</dbReference>
<evidence type="ECO:0000313" key="1">
    <source>
        <dbReference type="EMBL" id="VDN61383.1"/>
    </source>
</evidence>
<dbReference type="Pfam" id="PF00581">
    <property type="entry name" value="Rhodanese"/>
    <property type="match status" value="1"/>
</dbReference>
<dbReference type="SUPFAM" id="SSF52821">
    <property type="entry name" value="Rhodanese/Cell cycle control phosphatase"/>
    <property type="match status" value="1"/>
</dbReference>
<dbReference type="InterPro" id="IPR001763">
    <property type="entry name" value="Rhodanese-like_dom"/>
</dbReference>
<dbReference type="GO" id="GO:0004792">
    <property type="term" value="F:thiosulfate-cyanide sulfurtransferase activity"/>
    <property type="evidence" value="ECO:0007669"/>
    <property type="project" value="TreeGrafter"/>
</dbReference>
<organism evidence="1">
    <name type="scientific">Ectopseudomonas oleovorans</name>
    <name type="common">Pseudomonas oleovorans</name>
    <dbReference type="NCBI Taxonomy" id="301"/>
    <lineage>
        <taxon>Bacteria</taxon>
        <taxon>Pseudomonadati</taxon>
        <taxon>Pseudomonadota</taxon>
        <taxon>Gammaproteobacteria</taxon>
        <taxon>Pseudomonadales</taxon>
        <taxon>Pseudomonadaceae</taxon>
        <taxon>Ectopseudomonas</taxon>
    </lineage>
</organism>
<dbReference type="InterPro" id="IPR036873">
    <property type="entry name" value="Rhodanese-like_dom_sf"/>
</dbReference>
<sequence>MIMRRLLVLFASCLLCQPLMAQEAPLQVSGAITVNVMQAKHLHDHGALFIDVRPAREWGWGHVQGAVHLDLHGRFPGLAEASLPRETPLVIYCDSEVCAQSAVAVEQAVRWGYTRVFYFRGGYFVWQLFDLPSSKEAADQRLAVSSPAP</sequence>
<protein>
    <submittedName>
        <fullName evidence="1">Rhodanese-related sulfurtransferase</fullName>
    </submittedName>
</protein>
<reference evidence="1" key="1">
    <citation type="submission" date="2018-11" db="EMBL/GenBank/DDBJ databases">
        <authorList>
            <consortium name="Genoscope - CEA"/>
            <person name="William W."/>
        </authorList>
    </citation>
    <scope>NUCLEOTIDE SEQUENCE [LARGE SCALE GENOMIC DNA]</scope>
    <source>
        <strain evidence="1">T9AD</strain>
    </source>
</reference>
<dbReference type="PANTHER" id="PTHR44086:SF10">
    <property type="entry name" value="THIOSULFATE SULFURTRANSFERASE_RHODANESE-LIKE DOMAIN-CONTAINING PROTEIN 3"/>
    <property type="match status" value="1"/>
</dbReference>
<name>A0A653AYB1_ECTOL</name>
<proteinExistence type="predicted"/>
<gene>
    <name evidence="1" type="ORF">POT9AD_0392</name>
</gene>
<accession>A0A653AYB1</accession>
<keyword evidence="1" id="KW-0808">Transferase</keyword>
<dbReference type="Gene3D" id="3.40.250.10">
    <property type="entry name" value="Rhodanese-like domain"/>
    <property type="match status" value="1"/>
</dbReference>